<dbReference type="EMBL" id="JASSZA010000016">
    <property type="protein sequence ID" value="KAK2091760.1"/>
    <property type="molecule type" value="Genomic_DNA"/>
</dbReference>
<dbReference type="InterPro" id="IPR043129">
    <property type="entry name" value="ATPase_NBD"/>
</dbReference>
<keyword evidence="2" id="KW-1185">Reference proteome</keyword>
<protein>
    <submittedName>
        <fullName evidence="1">Uncharacterized protein</fullName>
    </submittedName>
</protein>
<evidence type="ECO:0000313" key="2">
    <source>
        <dbReference type="Proteomes" id="UP001266305"/>
    </source>
</evidence>
<dbReference type="Proteomes" id="UP001266305">
    <property type="component" value="Unassembled WGS sequence"/>
</dbReference>
<evidence type="ECO:0000313" key="1">
    <source>
        <dbReference type="EMBL" id="KAK2091760.1"/>
    </source>
</evidence>
<accession>A0ABQ9U3W5</accession>
<gene>
    <name evidence="1" type="ORF">P7K49_031044</name>
</gene>
<proteinExistence type="predicted"/>
<name>A0ABQ9U3W5_SAGOE</name>
<dbReference type="SUPFAM" id="SSF53067">
    <property type="entry name" value="Actin-like ATPase domain"/>
    <property type="match status" value="2"/>
</dbReference>
<dbReference type="Gene3D" id="3.90.640.10">
    <property type="entry name" value="Actin, Chain A, domain 4"/>
    <property type="match status" value="1"/>
</dbReference>
<dbReference type="Gene3D" id="3.30.420.40">
    <property type="match status" value="3"/>
</dbReference>
<dbReference type="InterPro" id="IPR004000">
    <property type="entry name" value="Actin"/>
</dbReference>
<organism evidence="1 2">
    <name type="scientific">Saguinus oedipus</name>
    <name type="common">Cotton-top tamarin</name>
    <name type="synonym">Oedipomidas oedipus</name>
    <dbReference type="NCBI Taxonomy" id="9490"/>
    <lineage>
        <taxon>Eukaryota</taxon>
        <taxon>Metazoa</taxon>
        <taxon>Chordata</taxon>
        <taxon>Craniata</taxon>
        <taxon>Vertebrata</taxon>
        <taxon>Euteleostomi</taxon>
        <taxon>Mammalia</taxon>
        <taxon>Eutheria</taxon>
        <taxon>Euarchontoglires</taxon>
        <taxon>Primates</taxon>
        <taxon>Haplorrhini</taxon>
        <taxon>Platyrrhini</taxon>
        <taxon>Cebidae</taxon>
        <taxon>Callitrichinae</taxon>
        <taxon>Saguinus</taxon>
    </lineage>
</organism>
<comment type="caution">
    <text evidence="1">The sequence shown here is derived from an EMBL/GenBank/DDBJ whole genome shotgun (WGS) entry which is preliminary data.</text>
</comment>
<dbReference type="PANTHER" id="PTHR11937">
    <property type="entry name" value="ACTIN"/>
    <property type="match status" value="1"/>
</dbReference>
<sequence length="167" mass="18644">MFETFNTPAKYMAIQAALFLYASGCTTGILMNSGDGVTNTVPSYEGYALPHAILLLDLAGGDLSHENPHQAQLQLYHHGRVENHEMAMVASSPSLEKSYDLLDGQVITTGNEQFCCPKALFQPSFLGMESCGIHETTFNSIMKCDRDITKTHQHSAVWWHHHVPWHR</sequence>
<dbReference type="Pfam" id="PF00022">
    <property type="entry name" value="Actin"/>
    <property type="match status" value="2"/>
</dbReference>
<reference evidence="1 2" key="1">
    <citation type="submission" date="2023-05" db="EMBL/GenBank/DDBJ databases">
        <title>B98-5 Cell Line De Novo Hybrid Assembly: An Optical Mapping Approach.</title>
        <authorList>
            <person name="Kananen K."/>
            <person name="Auerbach J.A."/>
            <person name="Kautto E."/>
            <person name="Blachly J.S."/>
        </authorList>
    </citation>
    <scope>NUCLEOTIDE SEQUENCE [LARGE SCALE GENOMIC DNA]</scope>
    <source>
        <strain evidence="1">B95-8</strain>
        <tissue evidence="1">Cell line</tissue>
    </source>
</reference>